<dbReference type="InterPro" id="IPR011659">
    <property type="entry name" value="WD40"/>
</dbReference>
<dbReference type="Gene3D" id="2.120.10.30">
    <property type="entry name" value="TolB, C-terminal domain"/>
    <property type="match status" value="1"/>
</dbReference>
<dbReference type="EMBL" id="RJUK01000001">
    <property type="protein sequence ID" value="ROQ19652.1"/>
    <property type="molecule type" value="Genomic_DNA"/>
</dbReference>
<dbReference type="Pfam" id="PF04052">
    <property type="entry name" value="TolB_N"/>
    <property type="match status" value="1"/>
</dbReference>
<name>A0A3N1NLJ2_9GAMM</name>
<dbReference type="AlphaFoldDB" id="A0A3N1NLJ2"/>
<feature type="domain" description="TolB N-terminal" evidence="6">
    <location>
        <begin position="21"/>
        <end position="123"/>
    </location>
</feature>
<dbReference type="PANTHER" id="PTHR36842:SF1">
    <property type="entry name" value="PROTEIN TOLB"/>
    <property type="match status" value="1"/>
</dbReference>
<dbReference type="NCBIfam" id="TIGR02800">
    <property type="entry name" value="propeller_TolB"/>
    <property type="match status" value="1"/>
</dbReference>
<dbReference type="Proteomes" id="UP000273643">
    <property type="component" value="Unassembled WGS sequence"/>
</dbReference>
<comment type="subunit">
    <text evidence="5">The Tol-Pal system is composed of five core proteins: the inner membrane proteins TolA, TolQ and TolR, the periplasmic protein TolB and the outer membrane protein Pal. They form a network linking the inner and outer membranes and the peptidoglycan layer.</text>
</comment>
<dbReference type="SUPFAM" id="SSF52964">
    <property type="entry name" value="TolB, N-terminal domain"/>
    <property type="match status" value="1"/>
</dbReference>
<evidence type="ECO:0000259" key="6">
    <source>
        <dbReference type="Pfam" id="PF04052"/>
    </source>
</evidence>
<dbReference type="InterPro" id="IPR014167">
    <property type="entry name" value="Tol-Pal_TolB"/>
</dbReference>
<reference evidence="7 8" key="1">
    <citation type="submission" date="2018-11" db="EMBL/GenBank/DDBJ databases">
        <title>Genomic Encyclopedia of Type Strains, Phase IV (KMG-IV): sequencing the most valuable type-strain genomes for metagenomic binning, comparative biology and taxonomic classification.</title>
        <authorList>
            <person name="Goeker M."/>
        </authorList>
    </citation>
    <scope>NUCLEOTIDE SEQUENCE [LARGE SCALE GENOMIC DNA]</scope>
    <source>
        <strain evidence="7 8">DSM 16974</strain>
    </source>
</reference>
<dbReference type="GO" id="GO:0017038">
    <property type="term" value="P:protein import"/>
    <property type="evidence" value="ECO:0007669"/>
    <property type="project" value="InterPro"/>
</dbReference>
<dbReference type="GO" id="GO:0042597">
    <property type="term" value="C:periplasmic space"/>
    <property type="evidence" value="ECO:0007669"/>
    <property type="project" value="UniProtKB-SubCell"/>
</dbReference>
<dbReference type="Pfam" id="PF26549">
    <property type="entry name" value="Tricorn_N"/>
    <property type="match status" value="1"/>
</dbReference>
<comment type="similarity">
    <text evidence="2 5">Belongs to the TolB family.</text>
</comment>
<dbReference type="PANTHER" id="PTHR36842">
    <property type="entry name" value="PROTEIN TOLB HOMOLOG"/>
    <property type="match status" value="1"/>
</dbReference>
<dbReference type="Pfam" id="PF07676">
    <property type="entry name" value="PD40"/>
    <property type="match status" value="1"/>
</dbReference>
<feature type="signal peptide" evidence="5">
    <location>
        <begin position="1"/>
        <end position="19"/>
    </location>
</feature>
<accession>A0A3N1NLJ2</accession>
<evidence type="ECO:0000256" key="4">
    <source>
        <dbReference type="ARBA" id="ARBA00022764"/>
    </source>
</evidence>
<evidence type="ECO:0000313" key="8">
    <source>
        <dbReference type="Proteomes" id="UP000273643"/>
    </source>
</evidence>
<evidence type="ECO:0000256" key="1">
    <source>
        <dbReference type="ARBA" id="ARBA00004418"/>
    </source>
</evidence>
<keyword evidence="3 5" id="KW-0732">Signal</keyword>
<dbReference type="SUPFAM" id="SSF69304">
    <property type="entry name" value="Tricorn protease N-terminal domain"/>
    <property type="match status" value="1"/>
</dbReference>
<protein>
    <recommendedName>
        <fullName evidence="5">Tol-Pal system protein TolB</fullName>
    </recommendedName>
</protein>
<organism evidence="7 8">
    <name type="scientific">Marinimicrobium koreense</name>
    <dbReference type="NCBI Taxonomy" id="306545"/>
    <lineage>
        <taxon>Bacteria</taxon>
        <taxon>Pseudomonadati</taxon>
        <taxon>Pseudomonadota</taxon>
        <taxon>Gammaproteobacteria</taxon>
        <taxon>Cellvibrionales</taxon>
        <taxon>Cellvibrionaceae</taxon>
        <taxon>Marinimicrobium</taxon>
    </lineage>
</organism>
<proteinExistence type="inferred from homology"/>
<gene>
    <name evidence="5" type="primary">tolB</name>
    <name evidence="7" type="ORF">EDC38_0237</name>
</gene>
<keyword evidence="4 5" id="KW-0574">Periplasm</keyword>
<evidence type="ECO:0000313" key="7">
    <source>
        <dbReference type="EMBL" id="ROQ19652.1"/>
    </source>
</evidence>
<keyword evidence="5" id="KW-0131">Cell cycle</keyword>
<dbReference type="InterPro" id="IPR011042">
    <property type="entry name" value="6-blade_b-propeller_TolB-like"/>
</dbReference>
<evidence type="ECO:0000256" key="5">
    <source>
        <dbReference type="HAMAP-Rule" id="MF_00671"/>
    </source>
</evidence>
<sequence precursor="true">MRQCLALVVLWALCLGAQAQLTIEITRGVDNPTRIAVAPLEIVGGPGLPEDISRIIEDNLRRSGQFAPIAREDMLSFPHREQDVHFRDWRVLDAEYLIVGRVENVSGLYQVHYDLYDVLNQRKILSKQIVEGSERQLRDIAHAISDRVYESLTGIPGAFSTEVIYVEVLRNRTQGGEVNDTFRLMRADADGARPTMLLESDQPILSPVWSPDGRRVAYVSFETTRPAIFVQNLATGEREQLTDFQGLNGAPAWSPDGKKLALTLSKDGNPEIYTLDIDSGNFTRMTQHFAIDTEPSWTADGKGIIFTSNRGGKPQIYQVTLANGRVERLTFEGDYNARGRISQDGRTMVMVHQRNDVFHIAAQDLETGTLRILTETYLDESPSIAPNGAMLIYATRRNDKGVLAVVSLDAGTRYFLPSEQGDVREPAWSPYFD</sequence>
<dbReference type="HAMAP" id="MF_00671">
    <property type="entry name" value="TolB"/>
    <property type="match status" value="1"/>
</dbReference>
<comment type="caution">
    <text evidence="7">The sequence shown here is derived from an EMBL/GenBank/DDBJ whole genome shotgun (WGS) entry which is preliminary data.</text>
</comment>
<feature type="chain" id="PRO_5018342576" description="Tol-Pal system protein TolB" evidence="5">
    <location>
        <begin position="20"/>
        <end position="433"/>
    </location>
</feature>
<keyword evidence="8" id="KW-1185">Reference proteome</keyword>
<evidence type="ECO:0000256" key="3">
    <source>
        <dbReference type="ARBA" id="ARBA00022729"/>
    </source>
</evidence>
<comment type="function">
    <text evidence="5">Part of the Tol-Pal system, which plays a role in outer membrane invagination during cell division and is important for maintaining outer membrane integrity.</text>
</comment>
<dbReference type="InterPro" id="IPR007195">
    <property type="entry name" value="TolB_N"/>
</dbReference>
<keyword evidence="5" id="KW-0132">Cell division</keyword>
<dbReference type="Gene3D" id="3.40.50.10070">
    <property type="entry name" value="TolB, N-terminal domain"/>
    <property type="match status" value="1"/>
</dbReference>
<dbReference type="GO" id="GO:0051301">
    <property type="term" value="P:cell division"/>
    <property type="evidence" value="ECO:0007669"/>
    <property type="project" value="UniProtKB-UniRule"/>
</dbReference>
<comment type="subcellular location">
    <subcellularLocation>
        <location evidence="1 5">Periplasm</location>
    </subcellularLocation>
</comment>
<evidence type="ECO:0000256" key="2">
    <source>
        <dbReference type="ARBA" id="ARBA00009820"/>
    </source>
</evidence>